<evidence type="ECO:0000256" key="14">
    <source>
        <dbReference type="PIRSR" id="PIRSR604574-2"/>
    </source>
</evidence>
<comment type="subcellular location">
    <subcellularLocation>
        <location evidence="2">Cytoplasm</location>
    </subcellularLocation>
    <subcellularLocation>
        <location evidence="1">Nucleus</location>
    </subcellularLocation>
</comment>
<organism evidence="17 18">
    <name type="scientific">Sesamum indicum</name>
    <name type="common">Oriental sesame</name>
    <name type="synonym">Sesamum orientale</name>
    <dbReference type="NCBI Taxonomy" id="4182"/>
    <lineage>
        <taxon>Eukaryota</taxon>
        <taxon>Viridiplantae</taxon>
        <taxon>Streptophyta</taxon>
        <taxon>Embryophyta</taxon>
        <taxon>Tracheophyta</taxon>
        <taxon>Spermatophyta</taxon>
        <taxon>Magnoliopsida</taxon>
        <taxon>eudicotyledons</taxon>
        <taxon>Gunneridae</taxon>
        <taxon>Pentapetalae</taxon>
        <taxon>asterids</taxon>
        <taxon>lamiids</taxon>
        <taxon>Lamiales</taxon>
        <taxon>Pedaliaceae</taxon>
        <taxon>Sesamum</taxon>
    </lineage>
</organism>
<keyword evidence="5 14" id="KW-0479">Metal-binding</keyword>
<comment type="similarity">
    <text evidence="3">Belongs to the alkB family.</text>
</comment>
<dbReference type="EC" id="1.14.11.51" evidence="13"/>
<evidence type="ECO:0000256" key="2">
    <source>
        <dbReference type="ARBA" id="ARBA00004496"/>
    </source>
</evidence>
<accession>A0A6I9TDJ5</accession>
<keyword evidence="4" id="KW-0963">Cytoplasm</keyword>
<evidence type="ECO:0000313" key="17">
    <source>
        <dbReference type="Proteomes" id="UP000504604"/>
    </source>
</evidence>
<feature type="binding site" evidence="14">
    <location>
        <position position="443"/>
    </location>
    <ligand>
        <name>Fe cation</name>
        <dbReference type="ChEBI" id="CHEBI:24875"/>
        <note>catalytic</note>
    </ligand>
</feature>
<dbReference type="PANTHER" id="PTHR16557:SF2">
    <property type="entry name" value="NUCLEIC ACID DIOXYGENASE ALKBH1"/>
    <property type="match status" value="1"/>
</dbReference>
<dbReference type="SUPFAM" id="SSF51197">
    <property type="entry name" value="Clavaminate synthase-like"/>
    <property type="match status" value="1"/>
</dbReference>
<evidence type="ECO:0000256" key="12">
    <source>
        <dbReference type="ARBA" id="ARBA00052047"/>
    </source>
</evidence>
<evidence type="ECO:0000256" key="1">
    <source>
        <dbReference type="ARBA" id="ARBA00004123"/>
    </source>
</evidence>
<feature type="domain" description="Fe2OG dioxygenase" evidence="16">
    <location>
        <begin position="425"/>
        <end position="535"/>
    </location>
</feature>
<keyword evidence="11" id="KW-0539">Nucleus</keyword>
<evidence type="ECO:0000256" key="11">
    <source>
        <dbReference type="ARBA" id="ARBA00023242"/>
    </source>
</evidence>
<dbReference type="KEGG" id="sind:105164002"/>
<dbReference type="PROSITE" id="PS51471">
    <property type="entry name" value="FE2OG_OXY"/>
    <property type="match status" value="1"/>
</dbReference>
<evidence type="ECO:0000256" key="5">
    <source>
        <dbReference type="ARBA" id="ARBA00022723"/>
    </source>
</evidence>
<evidence type="ECO:0000259" key="16">
    <source>
        <dbReference type="PROSITE" id="PS51471"/>
    </source>
</evidence>
<evidence type="ECO:0000256" key="3">
    <source>
        <dbReference type="ARBA" id="ARBA00007879"/>
    </source>
</evidence>
<dbReference type="GeneID" id="105164002"/>
<dbReference type="GO" id="GO:0035515">
    <property type="term" value="F:oxidative RNA demethylase activity"/>
    <property type="evidence" value="ECO:0007669"/>
    <property type="project" value="TreeGrafter"/>
</dbReference>
<feature type="binding site" evidence="14">
    <location>
        <position position="445"/>
    </location>
    <ligand>
        <name>Fe cation</name>
        <dbReference type="ChEBI" id="CHEBI:24875"/>
        <note>catalytic</note>
    </ligand>
</feature>
<dbReference type="RefSeq" id="XP_020550346.1">
    <property type="nucleotide sequence ID" value="XM_020694687.1"/>
</dbReference>
<keyword evidence="10" id="KW-0234">DNA repair</keyword>
<dbReference type="Proteomes" id="UP000504604">
    <property type="component" value="Linkage group LG6"/>
</dbReference>
<sequence length="535" mass="59400">MRKCENDYSSSVLLALRFSAAATLRITVGFHQTPLVFMTLGHGLRKHKHQYYVADHSDDASSAHGSGSSTNGRRNSEIASLDSITKKFDGALKSDYAYGPSAEPLGAGIASDAGISKLVQNVPIAEDQMPKPLELPFVTRPCYDNDFPSLSAHSELNARTIQMIQAQDVKEDNCTTYTPLVDMLHKKGEPSQTTGPGSQVGRFSQDVKEDTCTTYSPLVDMLHKKGEPSQTTGPDAQVGRFSQEVQRGKSTTEGIIEKGEYENSDFQHKGFSFDICEERSRSVVKLKSPLHVKNRAMRNERKRHMVGDNIKIFRPGMILIKGYLSLMDQVKLIMSCRDLGRGPGGFYQPGYGDGAKLHLKMMCLGKNWDPETSSYIDTRPIDETKPPPIPDEFAQLVKGAIQECHDYLESNSKVRDARNVLPSMSPDICIINFYTKTGKLGLHQDKDESQESLRRRLPVVSFSLGDSAEFVFGDQRDIDKAEKLILASGDVLIFGGESRHIFHGVSAIYPDTAPKALLDETNLRPGRLNLTFRKY</sequence>
<proteinExistence type="inferred from homology"/>
<evidence type="ECO:0000256" key="7">
    <source>
        <dbReference type="ARBA" id="ARBA00022964"/>
    </source>
</evidence>
<gene>
    <name evidence="18 19" type="primary">LOC105164002</name>
</gene>
<keyword evidence="9 14" id="KW-0408">Iron</keyword>
<protein>
    <recommendedName>
        <fullName evidence="13">DNA N(6)-methyladenine demethylase</fullName>
        <ecNumber evidence="13">1.14.11.51</ecNumber>
    </recommendedName>
</protein>
<dbReference type="Pfam" id="PF13532">
    <property type="entry name" value="2OG-FeII_Oxy_2"/>
    <property type="match status" value="1"/>
</dbReference>
<dbReference type="InterPro" id="IPR004574">
    <property type="entry name" value="Alkb"/>
</dbReference>
<dbReference type="GO" id="GO:0008198">
    <property type="term" value="F:ferrous iron binding"/>
    <property type="evidence" value="ECO:0007669"/>
    <property type="project" value="TreeGrafter"/>
</dbReference>
<dbReference type="GO" id="GO:0005634">
    <property type="term" value="C:nucleus"/>
    <property type="evidence" value="ECO:0007669"/>
    <property type="project" value="UniProtKB-SubCell"/>
</dbReference>
<keyword evidence="6" id="KW-0227">DNA damage</keyword>
<feature type="compositionally biased region" description="Low complexity" evidence="15">
    <location>
        <begin position="62"/>
        <end position="73"/>
    </location>
</feature>
<dbReference type="GO" id="GO:0006281">
    <property type="term" value="P:DNA repair"/>
    <property type="evidence" value="ECO:0007669"/>
    <property type="project" value="UniProtKB-KW"/>
</dbReference>
<dbReference type="InterPro" id="IPR005123">
    <property type="entry name" value="Oxoglu/Fe-dep_dioxygenase_dom"/>
</dbReference>
<dbReference type="GO" id="GO:0141131">
    <property type="term" value="F:DNA N6-methyladenine demethylase activity"/>
    <property type="evidence" value="ECO:0007669"/>
    <property type="project" value="UniProtKB-EC"/>
</dbReference>
<comment type="cofactor">
    <cofactor evidence="14">
        <name>Fe(2+)</name>
        <dbReference type="ChEBI" id="CHEBI:29033"/>
    </cofactor>
    <text evidence="14">Binds 1 Fe(2+) ion per subunit.</text>
</comment>
<dbReference type="GO" id="GO:0005737">
    <property type="term" value="C:cytoplasm"/>
    <property type="evidence" value="ECO:0007669"/>
    <property type="project" value="UniProtKB-SubCell"/>
</dbReference>
<comment type="catalytic activity">
    <reaction evidence="12">
        <text>an N(6)-methyl-2'-deoxyadenosine in DNA + 2-oxoglutarate + O2 = a 2'-deoxyadenosine in DNA + formaldehyde + succinate + CO2</text>
        <dbReference type="Rhea" id="RHEA:49524"/>
        <dbReference type="Rhea" id="RHEA-COMP:12418"/>
        <dbReference type="Rhea" id="RHEA-COMP:12419"/>
        <dbReference type="ChEBI" id="CHEBI:15379"/>
        <dbReference type="ChEBI" id="CHEBI:16526"/>
        <dbReference type="ChEBI" id="CHEBI:16810"/>
        <dbReference type="ChEBI" id="CHEBI:16842"/>
        <dbReference type="ChEBI" id="CHEBI:30031"/>
        <dbReference type="ChEBI" id="CHEBI:90615"/>
        <dbReference type="ChEBI" id="CHEBI:90616"/>
        <dbReference type="EC" id="1.14.11.51"/>
    </reaction>
    <physiologicalReaction direction="left-to-right" evidence="12">
        <dbReference type="Rhea" id="RHEA:49525"/>
    </physiologicalReaction>
</comment>
<evidence type="ECO:0000313" key="19">
    <source>
        <dbReference type="RefSeq" id="XP_020550346.1"/>
    </source>
</evidence>
<feature type="region of interest" description="Disordered" evidence="15">
    <location>
        <begin position="57"/>
        <end position="76"/>
    </location>
</feature>
<evidence type="ECO:0000256" key="13">
    <source>
        <dbReference type="ARBA" id="ARBA00066586"/>
    </source>
</evidence>
<dbReference type="GO" id="GO:0035513">
    <property type="term" value="P:oxidative RNA demethylation"/>
    <property type="evidence" value="ECO:0007669"/>
    <property type="project" value="TreeGrafter"/>
</dbReference>
<evidence type="ECO:0000256" key="10">
    <source>
        <dbReference type="ARBA" id="ARBA00023204"/>
    </source>
</evidence>
<reference evidence="18 19" key="1">
    <citation type="submission" date="2025-04" db="UniProtKB">
        <authorList>
            <consortium name="RefSeq"/>
        </authorList>
    </citation>
    <scope>IDENTIFICATION</scope>
</reference>
<dbReference type="Gene3D" id="2.60.120.590">
    <property type="entry name" value="Alpha-ketoglutarate-dependent dioxygenase AlkB-like"/>
    <property type="match status" value="1"/>
</dbReference>
<evidence type="ECO:0000256" key="6">
    <source>
        <dbReference type="ARBA" id="ARBA00022763"/>
    </source>
</evidence>
<dbReference type="FunFam" id="2.60.120.590:FF:000013">
    <property type="entry name" value="2-oxoglutarate-dependent dioxygenase family protein"/>
    <property type="match status" value="1"/>
</dbReference>
<evidence type="ECO:0000313" key="18">
    <source>
        <dbReference type="RefSeq" id="XP_011080840.1"/>
    </source>
</evidence>
<feature type="binding site" evidence="14">
    <location>
        <position position="503"/>
    </location>
    <ligand>
        <name>Fe cation</name>
        <dbReference type="ChEBI" id="CHEBI:24875"/>
        <note>catalytic</note>
    </ligand>
</feature>
<keyword evidence="8" id="KW-0560">Oxidoreductase</keyword>
<dbReference type="InterPro" id="IPR027450">
    <property type="entry name" value="AlkB-like"/>
</dbReference>
<evidence type="ECO:0000256" key="8">
    <source>
        <dbReference type="ARBA" id="ARBA00023002"/>
    </source>
</evidence>
<name>A0A6I9TDJ5_SESIN</name>
<evidence type="ECO:0000256" key="15">
    <source>
        <dbReference type="SAM" id="MobiDB-lite"/>
    </source>
</evidence>
<dbReference type="AlphaFoldDB" id="A0A6I9TDJ5"/>
<dbReference type="OrthoDB" id="6614653at2759"/>
<keyword evidence="17" id="KW-1185">Reference proteome</keyword>
<keyword evidence="7" id="KW-0223">Dioxygenase</keyword>
<evidence type="ECO:0000256" key="4">
    <source>
        <dbReference type="ARBA" id="ARBA00022490"/>
    </source>
</evidence>
<dbReference type="GO" id="GO:0035516">
    <property type="term" value="F:broad specificity oxidative DNA demethylase activity"/>
    <property type="evidence" value="ECO:0007669"/>
    <property type="project" value="TreeGrafter"/>
</dbReference>
<dbReference type="PANTHER" id="PTHR16557">
    <property type="entry name" value="ALKYLATED DNA REPAIR PROTEIN ALKB-RELATED"/>
    <property type="match status" value="1"/>
</dbReference>
<evidence type="ECO:0000256" key="9">
    <source>
        <dbReference type="ARBA" id="ARBA00023004"/>
    </source>
</evidence>
<dbReference type="RefSeq" id="XP_011080840.1">
    <property type="nucleotide sequence ID" value="XM_011082538.2"/>
</dbReference>
<dbReference type="InterPro" id="IPR037151">
    <property type="entry name" value="AlkB-like_sf"/>
</dbReference>